<comment type="pathway">
    <text evidence="1 8">Amino-acid biosynthesis; L-lysine biosynthesis via DAP pathway; DL-2,6-diaminopimelate from LL-2,6-diaminopimelate: step 1/1.</text>
</comment>
<dbReference type="InterPro" id="IPR018510">
    <property type="entry name" value="DAP_epimerase_AS"/>
</dbReference>
<dbReference type="EMBL" id="BPFZ01000011">
    <property type="protein sequence ID" value="GIU67636.1"/>
    <property type="molecule type" value="Genomic_DNA"/>
</dbReference>
<organism evidence="10 11">
    <name type="scientific">Candidatus Phycosocius spiralis</name>
    <dbReference type="NCBI Taxonomy" id="2815099"/>
    <lineage>
        <taxon>Bacteria</taxon>
        <taxon>Pseudomonadati</taxon>
        <taxon>Pseudomonadota</taxon>
        <taxon>Alphaproteobacteria</taxon>
        <taxon>Caulobacterales</taxon>
        <taxon>Caulobacterales incertae sedis</taxon>
        <taxon>Candidatus Phycosocius</taxon>
    </lineage>
</organism>
<feature type="site" description="Could be important to modulate the pK values of the two catalytic cysteine residues" evidence="8">
    <location>
        <position position="161"/>
    </location>
</feature>
<dbReference type="PANTHER" id="PTHR31689">
    <property type="entry name" value="DIAMINOPIMELATE EPIMERASE, CHLOROPLASTIC"/>
    <property type="match status" value="1"/>
</dbReference>
<evidence type="ECO:0000256" key="9">
    <source>
        <dbReference type="PROSITE-ProRule" id="PRU10125"/>
    </source>
</evidence>
<comment type="catalytic activity">
    <reaction evidence="7 8">
        <text>(2S,6S)-2,6-diaminopimelate = meso-2,6-diaminopimelate</text>
        <dbReference type="Rhea" id="RHEA:15393"/>
        <dbReference type="ChEBI" id="CHEBI:57609"/>
        <dbReference type="ChEBI" id="CHEBI:57791"/>
        <dbReference type="EC" id="5.1.1.7"/>
    </reaction>
</comment>
<comment type="subunit">
    <text evidence="8">Homodimer.</text>
</comment>
<feature type="binding site" evidence="8">
    <location>
        <position position="64"/>
    </location>
    <ligand>
        <name>substrate</name>
    </ligand>
</feature>
<feature type="active site" description="Proton donor" evidence="8">
    <location>
        <position position="73"/>
    </location>
</feature>
<dbReference type="SUPFAM" id="SSF54506">
    <property type="entry name" value="Diaminopimelate epimerase-like"/>
    <property type="match status" value="2"/>
</dbReference>
<evidence type="ECO:0000256" key="4">
    <source>
        <dbReference type="ARBA" id="ARBA00022605"/>
    </source>
</evidence>
<keyword evidence="6 8" id="KW-0413">Isomerase</keyword>
<evidence type="ECO:0000256" key="2">
    <source>
        <dbReference type="ARBA" id="ARBA00010219"/>
    </source>
</evidence>
<reference evidence="10" key="2">
    <citation type="journal article" date="2023" name="ISME Commun">
        <title>Characterization of a bloom-associated alphaproteobacterial lineage, 'Candidatus Phycosocius': insights into freshwater algal-bacterial interactions.</title>
        <authorList>
            <person name="Tanabe Y."/>
            <person name="Yamaguchi H."/>
            <person name="Yoshida M."/>
            <person name="Kai A."/>
            <person name="Okazaki Y."/>
        </authorList>
    </citation>
    <scope>NUCLEOTIDE SEQUENCE</scope>
    <source>
        <strain evidence="10">BOTRYCO-1</strain>
    </source>
</reference>
<comment type="caution">
    <text evidence="10">The sequence shown here is derived from an EMBL/GenBank/DDBJ whole genome shotgun (WGS) entry which is preliminary data.</text>
</comment>
<evidence type="ECO:0000256" key="7">
    <source>
        <dbReference type="ARBA" id="ARBA00051712"/>
    </source>
</evidence>
<sequence length="285" mass="30473">MKYAKMNGLGNAIGVVDARDSHFVVTGEIVRALAEPSQGIGFDQLMVLNPPTNPLADIQCDIWNADGSKVGACGNGTRCVAWYLMRNSGFDHVVIETKAGLLGASKAGADSISVDMGEPLLDWDHIPLSAPMDTLSVALNLSQYDEANLDHPTALSMGNPHCIVFVEDTDLAPVQKLGPMIENHPLFPEMVNVGFAQIISNSQIRLRVWERGIGETKACGTGACAALVAAVRRGLCNRLADIEVSGGTMTIEWRVSDNHVIMTGPVELETEGCINTTLFDRSPSA</sequence>
<feature type="binding site" evidence="8">
    <location>
        <begin position="210"/>
        <end position="211"/>
    </location>
    <ligand>
        <name>substrate</name>
    </ligand>
</feature>
<feature type="binding site" evidence="8">
    <location>
        <begin position="74"/>
        <end position="75"/>
    </location>
    <ligand>
        <name>substrate</name>
    </ligand>
</feature>
<dbReference type="HAMAP" id="MF_00197">
    <property type="entry name" value="DAP_epimerase"/>
    <property type="match status" value="1"/>
</dbReference>
<dbReference type="Proteomes" id="UP001161064">
    <property type="component" value="Unassembled WGS sequence"/>
</dbReference>
<dbReference type="Pfam" id="PF01678">
    <property type="entry name" value="DAP_epimerase"/>
    <property type="match status" value="2"/>
</dbReference>
<comment type="subcellular location">
    <subcellularLocation>
        <location evidence="8">Cytoplasm</location>
    </subcellularLocation>
</comment>
<dbReference type="NCBIfam" id="TIGR00652">
    <property type="entry name" value="DapF"/>
    <property type="match status" value="1"/>
</dbReference>
<evidence type="ECO:0000256" key="8">
    <source>
        <dbReference type="HAMAP-Rule" id="MF_00197"/>
    </source>
</evidence>
<keyword evidence="4 8" id="KW-0028">Amino-acid biosynthesis</keyword>
<feature type="binding site" evidence="8">
    <location>
        <position position="11"/>
    </location>
    <ligand>
        <name>substrate</name>
    </ligand>
</feature>
<evidence type="ECO:0000256" key="3">
    <source>
        <dbReference type="ARBA" id="ARBA00013080"/>
    </source>
</evidence>
<feature type="binding site" evidence="8">
    <location>
        <position position="159"/>
    </location>
    <ligand>
        <name>substrate</name>
    </ligand>
</feature>
<keyword evidence="8" id="KW-0963">Cytoplasm</keyword>
<evidence type="ECO:0000256" key="6">
    <source>
        <dbReference type="ARBA" id="ARBA00023235"/>
    </source>
</evidence>
<dbReference type="RefSeq" id="WP_284360599.1">
    <property type="nucleotide sequence ID" value="NZ_BPFZ01000011.1"/>
</dbReference>
<dbReference type="Gene3D" id="3.10.310.10">
    <property type="entry name" value="Diaminopimelate Epimerase, Chain A, domain 1"/>
    <property type="match status" value="2"/>
</dbReference>
<dbReference type="PANTHER" id="PTHR31689:SF0">
    <property type="entry name" value="DIAMINOPIMELATE EPIMERASE"/>
    <property type="match status" value="1"/>
</dbReference>
<feature type="binding site" evidence="8">
    <location>
        <begin position="220"/>
        <end position="221"/>
    </location>
    <ligand>
        <name>substrate</name>
    </ligand>
</feature>
<gene>
    <name evidence="8 10" type="primary">dapF</name>
    <name evidence="10" type="ORF">PsB1_1790</name>
</gene>
<dbReference type="PROSITE" id="PS01326">
    <property type="entry name" value="DAP_EPIMERASE"/>
    <property type="match status" value="1"/>
</dbReference>
<name>A0ABQ4PXF5_9PROT</name>
<keyword evidence="5 8" id="KW-0457">Lysine biosynthesis</keyword>
<accession>A0ABQ4PXF5</accession>
<feature type="active site" evidence="9">
    <location>
        <position position="73"/>
    </location>
</feature>
<evidence type="ECO:0000313" key="10">
    <source>
        <dbReference type="EMBL" id="GIU67636.1"/>
    </source>
</evidence>
<comment type="similarity">
    <text evidence="2 8">Belongs to the diaminopimelate epimerase family.</text>
</comment>
<dbReference type="EC" id="5.1.1.7" evidence="3 8"/>
<comment type="function">
    <text evidence="8">Catalyzes the stereoinversion of LL-2,6-diaminopimelate (L,L-DAP) to meso-diaminopimelate (meso-DAP), a precursor of L-lysine and an essential component of the bacterial peptidoglycan.</text>
</comment>
<feature type="binding site" evidence="8">
    <location>
        <position position="192"/>
    </location>
    <ligand>
        <name>substrate</name>
    </ligand>
</feature>
<proteinExistence type="inferred from homology"/>
<feature type="binding site" evidence="8">
    <location>
        <position position="44"/>
    </location>
    <ligand>
        <name>substrate</name>
    </ligand>
</feature>
<feature type="active site" description="Proton acceptor" evidence="8">
    <location>
        <position position="219"/>
    </location>
</feature>
<evidence type="ECO:0000313" key="11">
    <source>
        <dbReference type="Proteomes" id="UP001161064"/>
    </source>
</evidence>
<evidence type="ECO:0000256" key="5">
    <source>
        <dbReference type="ARBA" id="ARBA00023154"/>
    </source>
</evidence>
<protein>
    <recommendedName>
        <fullName evidence="3 8">Diaminopimelate epimerase</fullName>
        <shortName evidence="8">DAP epimerase</shortName>
        <ecNumber evidence="3 8">5.1.1.7</ecNumber>
    </recommendedName>
    <alternativeName>
        <fullName evidence="8">PLP-independent amino acid racemase</fullName>
    </alternativeName>
</protein>
<evidence type="ECO:0000256" key="1">
    <source>
        <dbReference type="ARBA" id="ARBA00005196"/>
    </source>
</evidence>
<reference evidence="10" key="1">
    <citation type="submission" date="2021-05" db="EMBL/GenBank/DDBJ databases">
        <authorList>
            <person name="Tanabe Y."/>
        </authorList>
    </citation>
    <scope>NUCLEOTIDE SEQUENCE</scope>
    <source>
        <strain evidence="10">BOTRYCO-1</strain>
    </source>
</reference>
<keyword evidence="11" id="KW-1185">Reference proteome</keyword>
<dbReference type="InterPro" id="IPR001653">
    <property type="entry name" value="DAP_epimerase_DapF"/>
</dbReference>
<feature type="site" description="Could be important to modulate the pK values of the two catalytic cysteine residues" evidence="8">
    <location>
        <position position="210"/>
    </location>
</feature>